<protein>
    <submittedName>
        <fullName evidence="3">RPA family protein</fullName>
    </submittedName>
</protein>
<gene>
    <name evidence="3" type="ORF">SVXNc_0714</name>
</gene>
<proteinExistence type="predicted"/>
<dbReference type="SUPFAM" id="SSF50249">
    <property type="entry name" value="Nucleic acid-binding proteins"/>
    <property type="match status" value="1"/>
</dbReference>
<dbReference type="Gene3D" id="1.10.10.10">
    <property type="entry name" value="Winged helix-like DNA-binding domain superfamily/Winged helix DNA-binding domain"/>
    <property type="match status" value="1"/>
</dbReference>
<accession>A0ABY8CET1</accession>
<dbReference type="EMBL" id="CP104395">
    <property type="protein sequence ID" value="WEL19728.1"/>
    <property type="molecule type" value="Genomic_DNA"/>
</dbReference>
<sequence length="247" mass="28234">MPQQERQTAKLTTAEELHSGRYFEKEGFTPNYLLTPNGRKISRTRLVGTVVDSFINDDETYASITIDDGTDTVQLKFFNELDQMREFEIGDIIEAIGKVREYQGQIYLNAEILENCSVEKELLHQLRHRKQAEEWKSIHETVKQMKEAGKDQDEIEKEMAGKLKEDEVDALLQSFGEDFGNIDTEAKDNLEQDVIEAVEEIDEGDGADYSEIAEEVDADEDQLEDTINSLLSEGTFYEPQPGKIKKL</sequence>
<evidence type="ECO:0000313" key="3">
    <source>
        <dbReference type="EMBL" id="WEL19728.1"/>
    </source>
</evidence>
<name>A0ABY8CET1_9ARCH</name>
<dbReference type="GeneID" id="90590151"/>
<dbReference type="Gene3D" id="2.40.50.140">
    <property type="entry name" value="Nucleic acid-binding proteins"/>
    <property type="match status" value="1"/>
</dbReference>
<evidence type="ECO:0000256" key="1">
    <source>
        <dbReference type="ARBA" id="ARBA00023125"/>
    </source>
</evidence>
<dbReference type="InterPro" id="IPR040260">
    <property type="entry name" value="RFA2-like"/>
</dbReference>
<dbReference type="PANTHER" id="PTHR13989:SF16">
    <property type="entry name" value="REPLICATION PROTEIN A2"/>
    <property type="match status" value="1"/>
</dbReference>
<evidence type="ECO:0000313" key="4">
    <source>
        <dbReference type="Proteomes" id="UP001218034"/>
    </source>
</evidence>
<keyword evidence="4" id="KW-1185">Reference proteome</keyword>
<reference evidence="3 4" key="1">
    <citation type="submission" date="2022-09" db="EMBL/GenBank/DDBJ databases">
        <title>Xylan utilization by haloarchaea-nanohaloarchaea associations.</title>
        <authorList>
            <person name="Yakimov M."/>
        </authorList>
    </citation>
    <scope>NUCLEOTIDE SEQUENCE [LARGE SCALE GENOMIC DNA]</scope>
    <source>
        <strain evidence="3 4">SVXNc</strain>
    </source>
</reference>
<feature type="domain" description="OB" evidence="2">
    <location>
        <begin position="46"/>
        <end position="111"/>
    </location>
</feature>
<dbReference type="InterPro" id="IPR012340">
    <property type="entry name" value="NA-bd_OB-fold"/>
</dbReference>
<dbReference type="RefSeq" id="WP_347721560.1">
    <property type="nucleotide sequence ID" value="NZ_CP104395.1"/>
</dbReference>
<dbReference type="InterPro" id="IPR036388">
    <property type="entry name" value="WH-like_DNA-bd_sf"/>
</dbReference>
<dbReference type="PANTHER" id="PTHR13989">
    <property type="entry name" value="REPLICATION PROTEIN A-RELATED"/>
    <property type="match status" value="1"/>
</dbReference>
<keyword evidence="1" id="KW-0238">DNA-binding</keyword>
<dbReference type="Pfam" id="PF01336">
    <property type="entry name" value="tRNA_anti-codon"/>
    <property type="match status" value="1"/>
</dbReference>
<dbReference type="InterPro" id="IPR004365">
    <property type="entry name" value="NA-bd_OB_tRNA"/>
</dbReference>
<dbReference type="Proteomes" id="UP001218034">
    <property type="component" value="Chromosome"/>
</dbReference>
<organism evidence="3 4">
    <name type="scientific">Candidatus Nanohalococcus occultus</name>
    <dbReference type="NCBI Taxonomy" id="2978047"/>
    <lineage>
        <taxon>Archaea</taxon>
        <taxon>Candidatus Nanohalarchaeota</taxon>
        <taxon>Candidatus Nanohalarchaeota incertae sedis</taxon>
        <taxon>Candidatus Nanohalococcus</taxon>
    </lineage>
</organism>
<evidence type="ECO:0000259" key="2">
    <source>
        <dbReference type="Pfam" id="PF01336"/>
    </source>
</evidence>
<dbReference type="CDD" id="cd03524">
    <property type="entry name" value="RPA2_OBF_family"/>
    <property type="match status" value="1"/>
</dbReference>